<gene>
    <name evidence="1" type="ORF">PXEA_LOCUS30788</name>
</gene>
<reference evidence="1" key="1">
    <citation type="submission" date="2018-11" db="EMBL/GenBank/DDBJ databases">
        <authorList>
            <consortium name="Pathogen Informatics"/>
        </authorList>
    </citation>
    <scope>NUCLEOTIDE SEQUENCE</scope>
</reference>
<sequence length="415" mass="44485">MELACCDRSACKSTQSYLPSRQNSVICQNSNCYRGLQSPCSSSTPFDYRVETYRIRGQCNRPRLSVSGPSLSEARSLTSIDSGVVTNLHSGSNSTHPHVSQANRLTSVYLETTDIQSRPTASDAFRLAHSGITSPDQASIEEEYTEKQTELAAVDEVEQSLEREGDLCDLDLSHPMIASSLASTSLQALTSSHLDLTSALAIEDTCTARLVNSLMSQQRHRSRSAAKHRYRTGSSKLGLPVISPLLLVGPTNRLSNEVTNDPETCCPMCCSLCSPSVPANDFAMDSLLPPPPYNTVTGRDSGHGIPFASNPTPKATSEPHHQLAPSLAVRFEASSHSPASKARRLPTISQSTQAKQVVYAITSGLIGRSRSLASEDTSSIVDSGVSSAYDQLPAAQTGQVAVLENTSRALTSLLR</sequence>
<accession>A0A3S5CPD4</accession>
<evidence type="ECO:0000313" key="1">
    <source>
        <dbReference type="EMBL" id="VEL37348.1"/>
    </source>
</evidence>
<proteinExistence type="predicted"/>
<organism evidence="1 2">
    <name type="scientific">Protopolystoma xenopodis</name>
    <dbReference type="NCBI Taxonomy" id="117903"/>
    <lineage>
        <taxon>Eukaryota</taxon>
        <taxon>Metazoa</taxon>
        <taxon>Spiralia</taxon>
        <taxon>Lophotrochozoa</taxon>
        <taxon>Platyhelminthes</taxon>
        <taxon>Monogenea</taxon>
        <taxon>Polyopisthocotylea</taxon>
        <taxon>Polystomatidea</taxon>
        <taxon>Polystomatidae</taxon>
        <taxon>Protopolystoma</taxon>
    </lineage>
</organism>
<evidence type="ECO:0000313" key="2">
    <source>
        <dbReference type="Proteomes" id="UP000784294"/>
    </source>
</evidence>
<dbReference type="Proteomes" id="UP000784294">
    <property type="component" value="Unassembled WGS sequence"/>
</dbReference>
<dbReference type="EMBL" id="CAAALY010254698">
    <property type="protein sequence ID" value="VEL37348.1"/>
    <property type="molecule type" value="Genomic_DNA"/>
</dbReference>
<dbReference type="AlphaFoldDB" id="A0A3S5CPD4"/>
<comment type="caution">
    <text evidence="1">The sequence shown here is derived from an EMBL/GenBank/DDBJ whole genome shotgun (WGS) entry which is preliminary data.</text>
</comment>
<name>A0A3S5CPD4_9PLAT</name>
<keyword evidence="2" id="KW-1185">Reference proteome</keyword>
<protein>
    <submittedName>
        <fullName evidence="1">Uncharacterized protein</fullName>
    </submittedName>
</protein>